<feature type="transmembrane region" description="Helical" evidence="2">
    <location>
        <begin position="204"/>
        <end position="224"/>
    </location>
</feature>
<feature type="compositionally biased region" description="Basic and acidic residues" evidence="1">
    <location>
        <begin position="83"/>
        <end position="94"/>
    </location>
</feature>
<keyword evidence="2" id="KW-0812">Transmembrane</keyword>
<name>A0A5N5KBY0_9ROSI</name>
<evidence type="ECO:0008006" key="5">
    <source>
        <dbReference type="Google" id="ProtNLM"/>
    </source>
</evidence>
<proteinExistence type="predicted"/>
<dbReference type="AlphaFoldDB" id="A0A5N5KBY0"/>
<evidence type="ECO:0000256" key="2">
    <source>
        <dbReference type="SAM" id="Phobius"/>
    </source>
</evidence>
<keyword evidence="2" id="KW-1133">Transmembrane helix</keyword>
<dbReference type="PANTHER" id="PTHR36009">
    <property type="match status" value="1"/>
</dbReference>
<dbReference type="PANTHER" id="PTHR36009:SF3">
    <property type="entry name" value="TRANSMEMBRANE PROTEIN"/>
    <property type="match status" value="1"/>
</dbReference>
<feature type="transmembrane region" description="Helical" evidence="2">
    <location>
        <begin position="99"/>
        <end position="117"/>
    </location>
</feature>
<dbReference type="EMBL" id="VDCV01000014">
    <property type="protein sequence ID" value="KAB5527750.1"/>
    <property type="molecule type" value="Genomic_DNA"/>
</dbReference>
<gene>
    <name evidence="3" type="ORF">DKX38_021597</name>
</gene>
<feature type="transmembrane region" description="Helical" evidence="2">
    <location>
        <begin position="382"/>
        <end position="402"/>
    </location>
</feature>
<evidence type="ECO:0000256" key="1">
    <source>
        <dbReference type="SAM" id="MobiDB-lite"/>
    </source>
</evidence>
<feature type="transmembrane region" description="Helical" evidence="2">
    <location>
        <begin position="260"/>
        <end position="281"/>
    </location>
</feature>
<evidence type="ECO:0000313" key="3">
    <source>
        <dbReference type="EMBL" id="KAB5527750.1"/>
    </source>
</evidence>
<feature type="transmembrane region" description="Helical" evidence="2">
    <location>
        <begin position="316"/>
        <end position="339"/>
    </location>
</feature>
<dbReference type="Proteomes" id="UP000326939">
    <property type="component" value="Chromosome 14"/>
</dbReference>
<organism evidence="3 4">
    <name type="scientific">Salix brachista</name>
    <dbReference type="NCBI Taxonomy" id="2182728"/>
    <lineage>
        <taxon>Eukaryota</taxon>
        <taxon>Viridiplantae</taxon>
        <taxon>Streptophyta</taxon>
        <taxon>Embryophyta</taxon>
        <taxon>Tracheophyta</taxon>
        <taxon>Spermatophyta</taxon>
        <taxon>Magnoliopsida</taxon>
        <taxon>eudicotyledons</taxon>
        <taxon>Gunneridae</taxon>
        <taxon>Pentapetalae</taxon>
        <taxon>rosids</taxon>
        <taxon>fabids</taxon>
        <taxon>Malpighiales</taxon>
        <taxon>Salicaceae</taxon>
        <taxon>Saliceae</taxon>
        <taxon>Salix</taxon>
    </lineage>
</organism>
<feature type="transmembrane region" description="Helical" evidence="2">
    <location>
        <begin position="351"/>
        <end position="370"/>
    </location>
</feature>
<reference evidence="4" key="1">
    <citation type="journal article" date="2019" name="Gigascience">
        <title>De novo genome assembly of the endangered Acer yangbiense, a plant species with extremely small populations endemic to Yunnan Province, China.</title>
        <authorList>
            <person name="Yang J."/>
            <person name="Wariss H.M."/>
            <person name="Tao L."/>
            <person name="Zhang R."/>
            <person name="Yun Q."/>
            <person name="Hollingsworth P."/>
            <person name="Dao Z."/>
            <person name="Luo G."/>
            <person name="Guo H."/>
            <person name="Ma Y."/>
            <person name="Sun W."/>
        </authorList>
    </citation>
    <scope>NUCLEOTIDE SEQUENCE [LARGE SCALE GENOMIC DNA]</scope>
    <source>
        <strain evidence="4">cv. br00</strain>
    </source>
</reference>
<feature type="region of interest" description="Disordered" evidence="1">
    <location>
        <begin position="73"/>
        <end position="94"/>
    </location>
</feature>
<evidence type="ECO:0000313" key="4">
    <source>
        <dbReference type="Proteomes" id="UP000326939"/>
    </source>
</evidence>
<feature type="transmembrane region" description="Helical" evidence="2">
    <location>
        <begin position="149"/>
        <end position="169"/>
    </location>
</feature>
<keyword evidence="4" id="KW-1185">Reference proteome</keyword>
<comment type="caution">
    <text evidence="3">The sequence shown here is derived from an EMBL/GenBank/DDBJ whole genome shotgun (WGS) entry which is preliminary data.</text>
</comment>
<accession>A0A5N5KBY0</accession>
<protein>
    <recommendedName>
        <fullName evidence="5">Cardiolipin synthase N-terminal domain-containing protein</fullName>
    </recommendedName>
</protein>
<keyword evidence="2" id="KW-0472">Membrane</keyword>
<sequence>MVASTNLIISCNFSCLPLKVNPKPKSLRKTHITFLMFSNTSTRKGLNISDSAKPLHIYNNKKGVLQTCYSTLNSDNESPDDQVLEKDDTGGGKEGGRDWTTSILLFVFWGGIIYYVFNLTPDQTPSRDMYFLEKLLNLKGDDGFRMNSVLVSLWYIMGLWPLVYSMLLLPTGRRVMSFKSLCMHLTPVGLKGNGKLLSKSNISVWPFLILSCFGGAYALLPYFILWTPPPPPVEENELGRWPLNFLESKLTSGEMQFNSITLQISLAAGLAIIVNAALNGGDWMEFYQYFRESKFVSVLAFVHTLLSVKSKTDAELTISIVVLCAFMYCIVTVVVFVKIDANLPSSPHSQIHITCLDFTLLSAFGPFWVYNDMTARKWYDKGSWLLLISLVPFLGPALYLVLRPSLSEIPVSQSPTSSEEQ</sequence>